<dbReference type="Gene3D" id="1.10.10.60">
    <property type="entry name" value="Homeodomain-like"/>
    <property type="match status" value="2"/>
</dbReference>
<dbReference type="Pfam" id="PF12833">
    <property type="entry name" value="HTH_18"/>
    <property type="match status" value="1"/>
</dbReference>
<organism evidence="5 6">
    <name type="scientific">Citrobacter cronae</name>
    <dbReference type="NCBI Taxonomy" id="1748967"/>
    <lineage>
        <taxon>Bacteria</taxon>
        <taxon>Pseudomonadati</taxon>
        <taxon>Pseudomonadota</taxon>
        <taxon>Gammaproteobacteria</taxon>
        <taxon>Enterobacterales</taxon>
        <taxon>Enterobacteriaceae</taxon>
        <taxon>Citrobacter</taxon>
        <taxon>Citrobacter freundii complex</taxon>
    </lineage>
</organism>
<dbReference type="InterPro" id="IPR009057">
    <property type="entry name" value="Homeodomain-like_sf"/>
</dbReference>
<dbReference type="InterPro" id="IPR020449">
    <property type="entry name" value="Tscrpt_reg_AraC-type_HTH"/>
</dbReference>
<dbReference type="InterPro" id="IPR011256">
    <property type="entry name" value="Reg_factor_effector_dom_sf"/>
</dbReference>
<dbReference type="Proteomes" id="UP001318920">
    <property type="component" value="Unassembled WGS sequence"/>
</dbReference>
<keyword evidence="2" id="KW-0238">DNA-binding</keyword>
<gene>
    <name evidence="5" type="ORF">I6M80_05775</name>
</gene>
<feature type="domain" description="HTH araC/xylS-type" evidence="4">
    <location>
        <begin position="8"/>
        <end position="106"/>
    </location>
</feature>
<dbReference type="EMBL" id="JADWNA010000003">
    <property type="protein sequence ID" value="MBJ8389757.1"/>
    <property type="molecule type" value="Genomic_DNA"/>
</dbReference>
<evidence type="ECO:0000256" key="1">
    <source>
        <dbReference type="ARBA" id="ARBA00023015"/>
    </source>
</evidence>
<dbReference type="RefSeq" id="WP_110496459.1">
    <property type="nucleotide sequence ID" value="NZ_JADWNA010000003.1"/>
</dbReference>
<dbReference type="InterPro" id="IPR050959">
    <property type="entry name" value="MarA-like"/>
</dbReference>
<evidence type="ECO:0000313" key="6">
    <source>
        <dbReference type="Proteomes" id="UP001318920"/>
    </source>
</evidence>
<sequence length="288" mass="33541">MMTQALNKYILYWVEQTLYSGVDIDELVKTVGYSRRTLEKIFWQEHQQTLGQYIFKRKMTRAAITLWMTKLSVTEIALQLHYYSGQNFARAFRRYFGKSPTAYRKSHVWDSTFLQMSLLHLMPEFEPSTIVLENPRTITGKEVNYLASYIFIEDQSFTKHVKPLIDELSQNGIKDIWVAASLSKTDTLSSNRNGLIHIQAITGEMSTCNSSDEKSKSIIPAGQYASFIFSGTWSEFIIYSRQIYIKTFSNYNLHWLGKTCFINFNTLNKEQDKVECNFLIPVVNMKKK</sequence>
<keyword evidence="1" id="KW-0805">Transcription regulation</keyword>
<evidence type="ECO:0000256" key="2">
    <source>
        <dbReference type="ARBA" id="ARBA00023125"/>
    </source>
</evidence>
<dbReference type="PANTHER" id="PTHR47504:SF3">
    <property type="entry name" value="HTH-TYPE TRANSCRIPTIONAL REGULATOR YKGA-RELATED"/>
    <property type="match status" value="1"/>
</dbReference>
<keyword evidence="3" id="KW-0804">Transcription</keyword>
<dbReference type="Gene3D" id="3.20.80.10">
    <property type="entry name" value="Regulatory factor, effector binding domain"/>
    <property type="match status" value="1"/>
</dbReference>
<name>A0ABS1A1Q1_9ENTR</name>
<dbReference type="PRINTS" id="PR00032">
    <property type="entry name" value="HTHARAC"/>
</dbReference>
<dbReference type="PANTHER" id="PTHR47504">
    <property type="entry name" value="RIGHT ORIGIN-BINDING PROTEIN"/>
    <property type="match status" value="1"/>
</dbReference>
<keyword evidence="6" id="KW-1185">Reference proteome</keyword>
<proteinExistence type="predicted"/>
<dbReference type="SUPFAM" id="SSF46689">
    <property type="entry name" value="Homeodomain-like"/>
    <property type="match status" value="1"/>
</dbReference>
<dbReference type="PROSITE" id="PS01124">
    <property type="entry name" value="HTH_ARAC_FAMILY_2"/>
    <property type="match status" value="1"/>
</dbReference>
<accession>A0ABS1A1Q1</accession>
<evidence type="ECO:0000313" key="5">
    <source>
        <dbReference type="EMBL" id="MBJ8389757.1"/>
    </source>
</evidence>
<evidence type="ECO:0000259" key="4">
    <source>
        <dbReference type="PROSITE" id="PS01124"/>
    </source>
</evidence>
<dbReference type="SMART" id="SM00342">
    <property type="entry name" value="HTH_ARAC"/>
    <property type="match status" value="1"/>
</dbReference>
<comment type="caution">
    <text evidence="5">The sequence shown here is derived from an EMBL/GenBank/DDBJ whole genome shotgun (WGS) entry which is preliminary data.</text>
</comment>
<evidence type="ECO:0000256" key="3">
    <source>
        <dbReference type="ARBA" id="ARBA00023163"/>
    </source>
</evidence>
<dbReference type="InterPro" id="IPR018060">
    <property type="entry name" value="HTH_AraC"/>
</dbReference>
<protein>
    <submittedName>
        <fullName evidence="5">Helix-turn-helix domain-containing protein</fullName>
    </submittedName>
</protein>
<reference evidence="5 6" key="1">
    <citation type="submission" date="2020-11" db="EMBL/GenBank/DDBJ databases">
        <title>Enhanced detection system for hospital associated transmission using whole genome sequencing surveillance.</title>
        <authorList>
            <person name="Harrison L.H."/>
            <person name="Van Tyne D."/>
            <person name="Marsh J.W."/>
            <person name="Griffith M.P."/>
            <person name="Snyder D.J."/>
            <person name="Cooper V.S."/>
            <person name="Mustapha M."/>
        </authorList>
    </citation>
    <scope>NUCLEOTIDE SEQUENCE [LARGE SCALE GENOMIC DNA]</scope>
    <source>
        <strain evidence="5 6">CB00171</strain>
    </source>
</reference>